<name>A0ABS9CBF6_9FLAO</name>
<keyword evidence="2" id="KW-1185">Reference proteome</keyword>
<proteinExistence type="predicted"/>
<evidence type="ECO:0000313" key="1">
    <source>
        <dbReference type="EMBL" id="MCF2221497.1"/>
    </source>
</evidence>
<dbReference type="Proteomes" id="UP001430374">
    <property type="component" value="Unassembled WGS sequence"/>
</dbReference>
<sequence>MKAKFLLLTFLISGKILSQVGINTPTPEATLDVRAKNHLGTVSTKDGLLVPRVNSLTVNGSINGQLVYLVSDAGSYTQGFYYWNGTAWTGFSGTGLPAGSDITNDAWTNDIAGNLVKLGSKADGVTARAAGTEFVAKDNGNVGIGTAAPVDTAILELASTAKGFLVPRMLESQRDAITSPATSLLIYNSDKKCLEQYRNTTEQWYNICDRTISGPGSADVDCASPKINGSRLSYAGSATAVPAGYTVTLRYTNGNGGKYSAFNISSTGVTGLTATAPAGNVAMGDGSITFTISGTYNASGTANFVVQIGSGTTCTFSIDIRNGSAASNCTSMIGANIPNYPMSTTINIGGENVQVSKIMVGNNAGAAGYTASHCGANLIDDGSNVRIGGPTDGVVTSIKLIFSRPVNDVSIVASWFNTNDAISVTTNSTGTITAANVLSSCLSRLSITYLNSNKKINVQGLTGAANATGLTFLARATSPYTEITMGSGATSADDTIDAFAVCDAYVQ</sequence>
<evidence type="ECO:0000313" key="2">
    <source>
        <dbReference type="Proteomes" id="UP001430374"/>
    </source>
</evidence>
<accession>A0ABS9CBF6</accession>
<gene>
    <name evidence="1" type="ORF">H9Q08_19715</name>
</gene>
<comment type="caution">
    <text evidence="1">The sequence shown here is derived from an EMBL/GenBank/DDBJ whole genome shotgun (WGS) entry which is preliminary data.</text>
</comment>
<dbReference type="EMBL" id="JACSGT010000003">
    <property type="protein sequence ID" value="MCF2221497.1"/>
    <property type="molecule type" value="Genomic_DNA"/>
</dbReference>
<dbReference type="RefSeq" id="WP_235132786.1">
    <property type="nucleotide sequence ID" value="NZ_JACSGT010000003.1"/>
</dbReference>
<reference evidence="1" key="1">
    <citation type="submission" date="2021-08" db="EMBL/GenBank/DDBJ databases">
        <title>Complete genome sequence of Chryseobacterium sp strain PS-8.</title>
        <authorList>
            <person name="Das S.K."/>
        </authorList>
    </citation>
    <scope>NUCLEOTIDE SEQUENCE</scope>
    <source>
        <strain evidence="1">PS-8</strain>
    </source>
</reference>
<organism evidence="1 2">
    <name type="scientific">Chryseobacterium indicum</name>
    <dbReference type="NCBI Taxonomy" id="2766954"/>
    <lineage>
        <taxon>Bacteria</taxon>
        <taxon>Pseudomonadati</taxon>
        <taxon>Bacteroidota</taxon>
        <taxon>Flavobacteriia</taxon>
        <taxon>Flavobacteriales</taxon>
        <taxon>Weeksellaceae</taxon>
        <taxon>Chryseobacterium group</taxon>
        <taxon>Chryseobacterium</taxon>
    </lineage>
</organism>
<protein>
    <submittedName>
        <fullName evidence="1">Uncharacterized protein</fullName>
    </submittedName>
</protein>